<keyword evidence="2" id="KW-0812">Transmembrane</keyword>
<dbReference type="AlphaFoldDB" id="E1ZCS8"/>
<evidence type="ECO:0000313" key="4">
    <source>
        <dbReference type="EMBL" id="EFN56099.1"/>
    </source>
</evidence>
<feature type="transmembrane region" description="Helical" evidence="2">
    <location>
        <begin position="789"/>
        <end position="811"/>
    </location>
</feature>
<dbReference type="KEGG" id="cvr:CHLNCDRAFT_57572"/>
<gene>
    <name evidence="4" type="ORF">CHLNCDRAFT_57572</name>
</gene>
<accession>E1ZCS8</accession>
<reference evidence="4 5" key="1">
    <citation type="journal article" date="2010" name="Plant Cell">
        <title>The Chlorella variabilis NC64A genome reveals adaptation to photosymbiosis, coevolution with viruses, and cryptic sex.</title>
        <authorList>
            <person name="Blanc G."/>
            <person name="Duncan G."/>
            <person name="Agarkova I."/>
            <person name="Borodovsky M."/>
            <person name="Gurnon J."/>
            <person name="Kuo A."/>
            <person name="Lindquist E."/>
            <person name="Lucas S."/>
            <person name="Pangilinan J."/>
            <person name="Polle J."/>
            <person name="Salamov A."/>
            <person name="Terry A."/>
            <person name="Yamada T."/>
            <person name="Dunigan D.D."/>
            <person name="Grigoriev I.V."/>
            <person name="Claverie J.M."/>
            <person name="Van Etten J.L."/>
        </authorList>
    </citation>
    <scope>NUCLEOTIDE SEQUENCE [LARGE SCALE GENOMIC DNA]</scope>
    <source>
        <strain evidence="4 5">NC64A</strain>
    </source>
</reference>
<name>E1ZCS8_CHLVA</name>
<feature type="signal peptide" evidence="3">
    <location>
        <begin position="1"/>
        <end position="18"/>
    </location>
</feature>
<protein>
    <submittedName>
        <fullName evidence="4">Expressed protein</fullName>
    </submittedName>
</protein>
<feature type="chain" id="PRO_5003156085" evidence="3">
    <location>
        <begin position="19"/>
        <end position="1277"/>
    </location>
</feature>
<evidence type="ECO:0000256" key="3">
    <source>
        <dbReference type="SAM" id="SignalP"/>
    </source>
</evidence>
<evidence type="ECO:0000256" key="2">
    <source>
        <dbReference type="SAM" id="Phobius"/>
    </source>
</evidence>
<dbReference type="GeneID" id="17355544"/>
<organism evidence="5">
    <name type="scientific">Chlorella variabilis</name>
    <name type="common">Green alga</name>
    <dbReference type="NCBI Taxonomy" id="554065"/>
    <lineage>
        <taxon>Eukaryota</taxon>
        <taxon>Viridiplantae</taxon>
        <taxon>Chlorophyta</taxon>
        <taxon>core chlorophytes</taxon>
        <taxon>Trebouxiophyceae</taxon>
        <taxon>Chlorellales</taxon>
        <taxon>Chlorellaceae</taxon>
        <taxon>Chlorella clade</taxon>
        <taxon>Chlorella</taxon>
    </lineage>
</organism>
<dbReference type="eggNOG" id="ENOG502R831">
    <property type="taxonomic scope" value="Eukaryota"/>
</dbReference>
<dbReference type="OMA" id="QELAMPC"/>
<dbReference type="OrthoDB" id="533167at2759"/>
<feature type="region of interest" description="Disordered" evidence="1">
    <location>
        <begin position="1002"/>
        <end position="1049"/>
    </location>
</feature>
<keyword evidence="2" id="KW-0472">Membrane</keyword>
<keyword evidence="3" id="KW-0732">Signal</keyword>
<sequence>MSAWHCATLALPLPVCLAAIHAARLGGSPGTATGEYASPWLRRCRRIGVWPGLDRRSHRFKHAPAAILAVLDARPPGHTAARWVALPHVSVVAHGCASHALTLGWTRHAGWAGQRGAGSGCRLGACRVGCRCGPRRCRSAARTVVRQLADARLLAAHRPVRAGRPGLSLCLGLVPVFLLWQPGTAAGISEGGSRGGRGPNGRSAAPVLHLYDEKADGVRAGVAPSKRQNLAVLLGKQFRAAAGKAELADGHGLFVGHTRFATSSIPLPSESHPHQWAAPSPAVVRRSDASTPGGISSGTEQFGVFITHNGDNDFARDVEGRYRTHHETSVFLAALLGSPPHAKCSSINMAGMMELHRTEGMWEASLRLALVEVADVSFERVAAAALGGIRGDREVPDLAAFVWAGRVVALADNPYVSFSSINLTPGFDSVAADLADVTRVLHAITRDWSNPASLNRRSGAAFTAARQRIGRERRAEGRGAGNDTDGQDIDVLLVGVVGSLWLAKQFAADLKTLFLGLRVAAISANKVIGVLGGNRGRVPATGFPFCRSSAKLAAAIALAISHSGQTIPTIHAVRLLNAMMPGRVFAMRRHRHEDGAGAGPAAVPRRPLLKRCFDTKAGWRSAEPASISVVALAHSLTELLLLTGATLVGGIGEGRGKDRPPVGLALNAEELLDLRVERNAFVTVRWGAQEFQWQAQGRGVVEGAARRSALTGFDAAGGPVDSPHHGSLVQAGRRWALHILEGPWSWALAAAYIAGTVISGYPVVHAIVDAITAAADAAPEVRTASSHAALVFDSMIYIWCGILAACLLRLVQRRPLLARWGKRTLVVADVPYVSQCVEAFVSKRFALSYGIASIEVHAANPADHLVHKFTHRVARGVLIAFGRPDGRLYSQTTTEAWIQLGLLQAKVIASLGARPEVLTLGHNAFTNEYIDRHLVLPTTRPKVLAELLQSLDDEQGTNPNALYAARRHVLAGTVLADGAVKAIKAHRQSTFKCAASAVGTGAASPADASPAATRPPAARGSQDQAGNGAPMASGGRGPPSSADSEEAAEGNLTRVLTLKDLADTPLGALGSRKAFSSGGTGELARGDSVLALGVEAHVMGEHRLHAGSRKDAVEGAWQRMSKLAKHREALMADGDADATRAAMGAMASGMNQMLDDQRPAPACDSCCLRLPGWLAQGVIEALLESRFLSLERLIAFFVMFHAMAAAWPLNLDISRSQSGLRIATTAAPVTASDIEFTLAEAQAERLMRGASSRHAAVAARWRGAAERGVRLRKINRL</sequence>
<evidence type="ECO:0000256" key="1">
    <source>
        <dbReference type="SAM" id="MobiDB-lite"/>
    </source>
</evidence>
<dbReference type="Proteomes" id="UP000008141">
    <property type="component" value="Unassembled WGS sequence"/>
</dbReference>
<dbReference type="RefSeq" id="XP_005848201.1">
    <property type="nucleotide sequence ID" value="XM_005848139.1"/>
</dbReference>
<keyword evidence="5" id="KW-1185">Reference proteome</keyword>
<feature type="compositionally biased region" description="Low complexity" evidence="1">
    <location>
        <begin position="1002"/>
        <end position="1021"/>
    </location>
</feature>
<dbReference type="InParanoid" id="E1ZCS8"/>
<proteinExistence type="predicted"/>
<keyword evidence="2" id="KW-1133">Transmembrane helix</keyword>
<dbReference type="EMBL" id="GL433842">
    <property type="protein sequence ID" value="EFN56099.1"/>
    <property type="molecule type" value="Genomic_DNA"/>
</dbReference>
<evidence type="ECO:0000313" key="5">
    <source>
        <dbReference type="Proteomes" id="UP000008141"/>
    </source>
</evidence>